<sequence>MLHATAEFKTYCSAQYTNLPHPGRDVTSFRYRQGCRNPYHVIDASPIGFGSRLMPASNEWNPLFGTHELPSIPDFSYHIGKLQS</sequence>
<accession>A7F427</accession>
<keyword evidence="2" id="KW-1185">Reference proteome</keyword>
<dbReference type="GeneID" id="5482953"/>
<protein>
    <submittedName>
        <fullName evidence="1">Uncharacterized protein</fullName>
    </submittedName>
</protein>
<name>A7F427_SCLS1</name>
<reference evidence="2" key="1">
    <citation type="journal article" date="2011" name="PLoS Genet.">
        <title>Genomic analysis of the necrotrophic fungal pathogens Sclerotinia sclerotiorum and Botrytis cinerea.</title>
        <authorList>
            <person name="Amselem J."/>
            <person name="Cuomo C.A."/>
            <person name="van Kan J.A."/>
            <person name="Viaud M."/>
            <person name="Benito E.P."/>
            <person name="Couloux A."/>
            <person name="Coutinho P.M."/>
            <person name="de Vries R.P."/>
            <person name="Dyer P.S."/>
            <person name="Fillinger S."/>
            <person name="Fournier E."/>
            <person name="Gout L."/>
            <person name="Hahn M."/>
            <person name="Kohn L."/>
            <person name="Lapalu N."/>
            <person name="Plummer K.M."/>
            <person name="Pradier J.M."/>
            <person name="Quevillon E."/>
            <person name="Sharon A."/>
            <person name="Simon A."/>
            <person name="ten Have A."/>
            <person name="Tudzynski B."/>
            <person name="Tudzynski P."/>
            <person name="Wincker P."/>
            <person name="Andrew M."/>
            <person name="Anthouard V."/>
            <person name="Beever R.E."/>
            <person name="Beffa R."/>
            <person name="Benoit I."/>
            <person name="Bouzid O."/>
            <person name="Brault B."/>
            <person name="Chen Z."/>
            <person name="Choquer M."/>
            <person name="Collemare J."/>
            <person name="Cotton P."/>
            <person name="Danchin E.G."/>
            <person name="Da Silva C."/>
            <person name="Gautier A."/>
            <person name="Giraud C."/>
            <person name="Giraud T."/>
            <person name="Gonzalez C."/>
            <person name="Grossetete S."/>
            <person name="Guldener U."/>
            <person name="Henrissat B."/>
            <person name="Howlett B.J."/>
            <person name="Kodira C."/>
            <person name="Kretschmer M."/>
            <person name="Lappartient A."/>
            <person name="Leroch M."/>
            <person name="Levis C."/>
            <person name="Mauceli E."/>
            <person name="Neuveglise C."/>
            <person name="Oeser B."/>
            <person name="Pearson M."/>
            <person name="Poulain J."/>
            <person name="Poussereau N."/>
            <person name="Quesneville H."/>
            <person name="Rascle C."/>
            <person name="Schumacher J."/>
            <person name="Segurens B."/>
            <person name="Sexton A."/>
            <person name="Silva E."/>
            <person name="Sirven C."/>
            <person name="Soanes D.M."/>
            <person name="Talbot N.J."/>
            <person name="Templeton M."/>
            <person name="Yandava C."/>
            <person name="Yarden O."/>
            <person name="Zeng Q."/>
            <person name="Rollins J.A."/>
            <person name="Lebrun M.H."/>
            <person name="Dickman M."/>
        </authorList>
    </citation>
    <scope>NUCLEOTIDE SEQUENCE [LARGE SCALE GENOMIC DNA]</scope>
    <source>
        <strain evidence="2">ATCC 18683 / 1980 / Ss-1</strain>
    </source>
</reference>
<dbReference type="AlphaFoldDB" id="A7F427"/>
<dbReference type="InParanoid" id="A7F427"/>
<dbReference type="Proteomes" id="UP000001312">
    <property type="component" value="Unassembled WGS sequence"/>
</dbReference>
<dbReference type="EMBL" id="CH476640">
    <property type="protein sequence ID" value="EDN97498.1"/>
    <property type="molecule type" value="Genomic_DNA"/>
</dbReference>
<dbReference type="KEGG" id="ssl:SS1G_12023"/>
<evidence type="ECO:0000313" key="1">
    <source>
        <dbReference type="EMBL" id="EDN97498.1"/>
    </source>
</evidence>
<proteinExistence type="predicted"/>
<evidence type="ECO:0000313" key="2">
    <source>
        <dbReference type="Proteomes" id="UP000001312"/>
    </source>
</evidence>
<organism evidence="1 2">
    <name type="scientific">Sclerotinia sclerotiorum (strain ATCC 18683 / 1980 / Ss-1)</name>
    <name type="common">White mold</name>
    <name type="synonym">Whetzelinia sclerotiorum</name>
    <dbReference type="NCBI Taxonomy" id="665079"/>
    <lineage>
        <taxon>Eukaryota</taxon>
        <taxon>Fungi</taxon>
        <taxon>Dikarya</taxon>
        <taxon>Ascomycota</taxon>
        <taxon>Pezizomycotina</taxon>
        <taxon>Leotiomycetes</taxon>
        <taxon>Helotiales</taxon>
        <taxon>Sclerotiniaceae</taxon>
        <taxon>Sclerotinia</taxon>
    </lineage>
</organism>
<dbReference type="RefSeq" id="XP_001586994.1">
    <property type="nucleotide sequence ID" value="XM_001586944.1"/>
</dbReference>
<gene>
    <name evidence="1" type="ORF">SS1G_12023</name>
</gene>